<sequence>MPITGAPLAIPASVRVYRNVGQDIPTGVWTAIIFNAQRWDDPNDDQWAAAPNPTRLTCRVAGSYVIAGEIMWHGHATGVRWVGIRLNDTDDIRTHSHGNLNANTLA</sequence>
<protein>
    <submittedName>
        <fullName evidence="1">Uncharacterized protein</fullName>
    </submittedName>
</protein>
<comment type="caution">
    <text evidence="1">The sequence shown here is derived from an EMBL/GenBank/DDBJ whole genome shotgun (WGS) entry which is preliminary data.</text>
</comment>
<dbReference type="EMBL" id="BARW01016646">
    <property type="protein sequence ID" value="GAI93490.1"/>
    <property type="molecule type" value="Genomic_DNA"/>
</dbReference>
<organism evidence="1">
    <name type="scientific">marine sediment metagenome</name>
    <dbReference type="NCBI Taxonomy" id="412755"/>
    <lineage>
        <taxon>unclassified sequences</taxon>
        <taxon>metagenomes</taxon>
        <taxon>ecological metagenomes</taxon>
    </lineage>
</organism>
<evidence type="ECO:0000313" key="1">
    <source>
        <dbReference type="EMBL" id="GAI93490.1"/>
    </source>
</evidence>
<accession>X1U100</accession>
<dbReference type="AlphaFoldDB" id="X1U100"/>
<gene>
    <name evidence="1" type="ORF">S12H4_28935</name>
</gene>
<reference evidence="1" key="1">
    <citation type="journal article" date="2014" name="Front. Microbiol.">
        <title>High frequency of phylogenetically diverse reductive dehalogenase-homologous genes in deep subseafloor sedimentary metagenomes.</title>
        <authorList>
            <person name="Kawai M."/>
            <person name="Futagami T."/>
            <person name="Toyoda A."/>
            <person name="Takaki Y."/>
            <person name="Nishi S."/>
            <person name="Hori S."/>
            <person name="Arai W."/>
            <person name="Tsubouchi T."/>
            <person name="Morono Y."/>
            <person name="Uchiyama I."/>
            <person name="Ito T."/>
            <person name="Fujiyama A."/>
            <person name="Inagaki F."/>
            <person name="Takami H."/>
        </authorList>
    </citation>
    <scope>NUCLEOTIDE SEQUENCE</scope>
    <source>
        <strain evidence="1">Expedition CK06-06</strain>
    </source>
</reference>
<proteinExistence type="predicted"/>
<name>X1U100_9ZZZZ</name>
<feature type="non-terminal residue" evidence="1">
    <location>
        <position position="106"/>
    </location>
</feature>